<name>A0A0M0KD27_ALKHA</name>
<keyword evidence="2" id="KW-0732">Signal</keyword>
<keyword evidence="1" id="KW-0472">Membrane</keyword>
<feature type="signal peptide" evidence="2">
    <location>
        <begin position="1"/>
        <end position="23"/>
    </location>
</feature>
<feature type="transmembrane region" description="Helical" evidence="1">
    <location>
        <begin position="454"/>
        <end position="478"/>
    </location>
</feature>
<feature type="transmembrane region" description="Helical" evidence="1">
    <location>
        <begin position="635"/>
        <end position="652"/>
    </location>
</feature>
<evidence type="ECO:0000313" key="3">
    <source>
        <dbReference type="EMBL" id="KOO36761.1"/>
    </source>
</evidence>
<dbReference type="InterPro" id="IPR017850">
    <property type="entry name" value="Alkaline_phosphatase_core_sf"/>
</dbReference>
<dbReference type="SUPFAM" id="SSF53649">
    <property type="entry name" value="Alkaline phosphatase-like"/>
    <property type="match status" value="1"/>
</dbReference>
<dbReference type="PATRIC" id="fig|136160.3.peg.4381"/>
<keyword evidence="1" id="KW-1133">Transmembrane helix</keyword>
<dbReference type="RefSeq" id="WP_053432285.1">
    <property type="nucleotide sequence ID" value="NZ_CP040441.1"/>
</dbReference>
<feature type="transmembrane region" description="Helical" evidence="1">
    <location>
        <begin position="664"/>
        <end position="679"/>
    </location>
</feature>
<dbReference type="PROSITE" id="PS51257">
    <property type="entry name" value="PROKAR_LIPOPROTEIN"/>
    <property type="match status" value="1"/>
</dbReference>
<feature type="transmembrane region" description="Helical" evidence="1">
    <location>
        <begin position="498"/>
        <end position="515"/>
    </location>
</feature>
<accession>A0A0M0KD27</accession>
<feature type="transmembrane region" description="Helical" evidence="1">
    <location>
        <begin position="522"/>
        <end position="540"/>
    </location>
</feature>
<dbReference type="EMBL" id="LILD01000004">
    <property type="protein sequence ID" value="KOO36761.1"/>
    <property type="molecule type" value="Genomic_DNA"/>
</dbReference>
<gene>
    <name evidence="3" type="ORF">AMD02_17140</name>
</gene>
<feature type="transmembrane region" description="Helical" evidence="1">
    <location>
        <begin position="403"/>
        <end position="423"/>
    </location>
</feature>
<dbReference type="AlphaFoldDB" id="A0A0M0KD27"/>
<evidence type="ECO:0000256" key="2">
    <source>
        <dbReference type="SAM" id="SignalP"/>
    </source>
</evidence>
<feature type="transmembrane region" description="Helical" evidence="1">
    <location>
        <begin position="571"/>
        <end position="591"/>
    </location>
</feature>
<proteinExistence type="predicted"/>
<evidence type="ECO:0000256" key="1">
    <source>
        <dbReference type="SAM" id="Phobius"/>
    </source>
</evidence>
<accession>A0A4Y7WUL2</accession>
<sequence>MKWFYSCLLASMLILGCSSLAEAFEHETSNLILLLVPSLSFDEVEWLLEHGQHSDMWETGHLAAMNIRSDGPYSYLNSTVTLSLGARGEGVSDWNAFERGELVLGQPVEAIMQQWLSQKQESQLSHPYLPQLVKKNAQGHLVGRLGTLLKQHDVTMNVFGHSDTATEPHRYGSLFVMDGQGRATGDLQGTVRALMSAPHGMAMNEEALLSKLRDQTDSKAFTVIEWGDLYRLFDQKKNMPSAIFAEKRAKELYRLETFIHNVTTGSASDVWLLAPIMHDEAYKQKKRLAPTYFWGSGFKGSPYSASTRRSDVLANVDVAPTILSYFHISPDPQMTGRPLLFQVDSVENDKEAIVSEVNKRFTIFRTRGAVLSSYITMLVVMLLVASIGSWVKKGNPRWRLGMKMILASAVSTPLWLLVLTPFVHEVGPYLFVLTVIGCSLILGWTATQLSAQPIWLLGFLLFAAISIDLMNGGPFIATSYLGYDPIIGARYYGIGNEFAGLYIAAAVLLITGAVWQTELWKRLVIVFVVSGFTLMMLGMSQFGANAGATLSAGIACAFVGYTLIGKQLSKWNLVIVSGGALLITLLLLFVLQMNSPSTHIGDAYERLLSGDIQYVLQTMKRKVAMNMTIFRYSNWTQLFVTSYLLLGVLIWTQSAKKYDAGQSLFLKGGIVASVALLLLNDSGVVAAATSMFFIVSTNYYWLLAQMQNGKMMSEGKEM</sequence>
<dbReference type="GeneID" id="87596121"/>
<organism evidence="3">
    <name type="scientific">Halalkalibacterium halodurans</name>
    <name type="common">Bacillus halodurans</name>
    <dbReference type="NCBI Taxonomy" id="86665"/>
    <lineage>
        <taxon>Bacteria</taxon>
        <taxon>Bacillati</taxon>
        <taxon>Bacillota</taxon>
        <taxon>Bacilli</taxon>
        <taxon>Bacillales</taxon>
        <taxon>Bacillaceae</taxon>
        <taxon>Halalkalibacterium (ex Joshi et al. 2022)</taxon>
    </lineage>
</organism>
<feature type="transmembrane region" description="Helical" evidence="1">
    <location>
        <begin position="546"/>
        <end position="564"/>
    </location>
</feature>
<feature type="transmembrane region" description="Helical" evidence="1">
    <location>
        <begin position="371"/>
        <end position="391"/>
    </location>
</feature>
<protein>
    <recommendedName>
        <fullName evidence="4">Phosphoglyceromutase</fullName>
    </recommendedName>
</protein>
<feature type="chain" id="PRO_5044367105" description="Phosphoglyceromutase" evidence="2">
    <location>
        <begin position="24"/>
        <end position="718"/>
    </location>
</feature>
<feature type="transmembrane region" description="Helical" evidence="1">
    <location>
        <begin position="429"/>
        <end position="447"/>
    </location>
</feature>
<keyword evidence="1" id="KW-0812">Transmembrane</keyword>
<feature type="transmembrane region" description="Helical" evidence="1">
    <location>
        <begin position="685"/>
        <end position="703"/>
    </location>
</feature>
<comment type="caution">
    <text evidence="3">The sequence shown here is derived from an EMBL/GenBank/DDBJ whole genome shotgun (WGS) entry which is preliminary data.</text>
</comment>
<reference evidence="3" key="1">
    <citation type="submission" date="2015-08" db="EMBL/GenBank/DDBJ databases">
        <title>Complete DNA Sequence of Pseudomonas syringae pv. actinidiae, the Causal Agent of Kiwifruit Canker Disease.</title>
        <authorList>
            <person name="Rikkerink E.H.A."/>
            <person name="Fineran P.C."/>
        </authorList>
    </citation>
    <scope>NUCLEOTIDE SEQUENCE</scope>
    <source>
        <strain evidence="3">DSM 13666</strain>
    </source>
</reference>
<evidence type="ECO:0008006" key="4">
    <source>
        <dbReference type="Google" id="ProtNLM"/>
    </source>
</evidence>